<dbReference type="GO" id="GO:0000287">
    <property type="term" value="F:magnesium ion binding"/>
    <property type="evidence" value="ECO:0007669"/>
    <property type="project" value="TreeGrafter"/>
</dbReference>
<evidence type="ECO:0000256" key="7">
    <source>
        <dbReference type="ARBA" id="ARBA00022989"/>
    </source>
</evidence>
<comment type="similarity">
    <text evidence="2 12">Belongs to the CorA metal ion transporter (MIT) (TC 1.A.35) family.</text>
</comment>
<dbReference type="STRING" id="1167006.UWK_02391"/>
<dbReference type="Gene3D" id="3.30.460.20">
    <property type="entry name" value="CorA soluble domain-like"/>
    <property type="match status" value="1"/>
</dbReference>
<evidence type="ECO:0000256" key="10">
    <source>
        <dbReference type="ARBA" id="ARBA00034269"/>
    </source>
</evidence>
<evidence type="ECO:0000256" key="6">
    <source>
        <dbReference type="ARBA" id="ARBA00022842"/>
    </source>
</evidence>
<keyword evidence="14" id="KW-1185">Reference proteome</keyword>
<dbReference type="GO" id="GO:0015087">
    <property type="term" value="F:cobalt ion transmembrane transporter activity"/>
    <property type="evidence" value="ECO:0007669"/>
    <property type="project" value="UniProtKB-UniRule"/>
</dbReference>
<feature type="transmembrane region" description="Helical" evidence="12">
    <location>
        <begin position="296"/>
        <end position="316"/>
    </location>
</feature>
<dbReference type="HOGENOM" id="CLU_007127_0_0_7"/>
<dbReference type="InterPro" id="IPR045861">
    <property type="entry name" value="CorA_cytoplasmic_dom"/>
</dbReference>
<dbReference type="InterPro" id="IPR045863">
    <property type="entry name" value="CorA_TM1_TM2"/>
</dbReference>
<dbReference type="PANTHER" id="PTHR46494:SF1">
    <property type="entry name" value="CORA FAMILY METAL ION TRANSPORTER (EUROFUNG)"/>
    <property type="match status" value="1"/>
</dbReference>
<evidence type="ECO:0000256" key="5">
    <source>
        <dbReference type="ARBA" id="ARBA00022692"/>
    </source>
</evidence>
<evidence type="ECO:0000256" key="11">
    <source>
        <dbReference type="ARBA" id="ARBA00045497"/>
    </source>
</evidence>
<proteinExistence type="inferred from homology"/>
<dbReference type="CDD" id="cd12828">
    <property type="entry name" value="TmCorA-like_1"/>
    <property type="match status" value="1"/>
</dbReference>
<name>M1PRE2_DESSD</name>
<dbReference type="AlphaFoldDB" id="M1PRE2"/>
<dbReference type="GO" id="GO:0050897">
    <property type="term" value="F:cobalt ion binding"/>
    <property type="evidence" value="ECO:0007669"/>
    <property type="project" value="TreeGrafter"/>
</dbReference>
<organism evidence="13 14">
    <name type="scientific">Desulfocapsa sulfexigens (strain DSM 10523 / SB164P1)</name>
    <dbReference type="NCBI Taxonomy" id="1167006"/>
    <lineage>
        <taxon>Bacteria</taxon>
        <taxon>Pseudomonadati</taxon>
        <taxon>Thermodesulfobacteriota</taxon>
        <taxon>Desulfobulbia</taxon>
        <taxon>Desulfobulbales</taxon>
        <taxon>Desulfocapsaceae</taxon>
        <taxon>Desulfocapsa</taxon>
    </lineage>
</organism>
<dbReference type="InterPro" id="IPR004488">
    <property type="entry name" value="Mg/Co-transport_prot_CorA"/>
</dbReference>
<dbReference type="GO" id="GO:0005886">
    <property type="term" value="C:plasma membrane"/>
    <property type="evidence" value="ECO:0007669"/>
    <property type="project" value="UniProtKB-SubCell"/>
</dbReference>
<dbReference type="FunFam" id="1.20.58.340:FF:000004">
    <property type="entry name" value="Magnesium transport protein CorA"/>
    <property type="match status" value="1"/>
</dbReference>
<accession>M1PRE2</accession>
<evidence type="ECO:0000256" key="1">
    <source>
        <dbReference type="ARBA" id="ARBA00004651"/>
    </source>
</evidence>
<dbReference type="Pfam" id="PF01544">
    <property type="entry name" value="CorA"/>
    <property type="match status" value="1"/>
</dbReference>
<evidence type="ECO:0000256" key="4">
    <source>
        <dbReference type="ARBA" id="ARBA00022475"/>
    </source>
</evidence>
<dbReference type="eggNOG" id="COG0598">
    <property type="taxonomic scope" value="Bacteria"/>
</dbReference>
<evidence type="ECO:0000256" key="2">
    <source>
        <dbReference type="ARBA" id="ARBA00009765"/>
    </source>
</evidence>
<evidence type="ECO:0000313" key="13">
    <source>
        <dbReference type="EMBL" id="AGF78931.1"/>
    </source>
</evidence>
<evidence type="ECO:0000256" key="3">
    <source>
        <dbReference type="ARBA" id="ARBA00022448"/>
    </source>
</evidence>
<keyword evidence="8 12" id="KW-0406">Ion transport</keyword>
<evidence type="ECO:0000256" key="8">
    <source>
        <dbReference type="ARBA" id="ARBA00023065"/>
    </source>
</evidence>
<dbReference type="InterPro" id="IPR002523">
    <property type="entry name" value="MgTranspt_CorA/ZnTranspt_ZntB"/>
</dbReference>
<dbReference type="NCBIfam" id="TIGR00383">
    <property type="entry name" value="corA"/>
    <property type="match status" value="1"/>
</dbReference>
<dbReference type="EMBL" id="CP003985">
    <property type="protein sequence ID" value="AGF78931.1"/>
    <property type="molecule type" value="Genomic_DNA"/>
</dbReference>
<keyword evidence="4 12" id="KW-1003">Cell membrane</keyword>
<keyword evidence="3 12" id="KW-0813">Transport</keyword>
<reference evidence="14" key="1">
    <citation type="journal article" date="2013" name="Stand. Genomic Sci.">
        <title>Complete genome sequence of Desulfocapsa sulfexigens, a marine deltaproteobacterium specialized in disproportionating inorganic sulfur compounds.</title>
        <authorList>
            <person name="Finster K.W."/>
            <person name="Kjeldsen K.U."/>
            <person name="Kube M."/>
            <person name="Reinhardt R."/>
            <person name="Mussmann M."/>
            <person name="Amann R."/>
            <person name="Schreiber L."/>
        </authorList>
    </citation>
    <scope>NUCLEOTIDE SEQUENCE [LARGE SCALE GENOMIC DNA]</scope>
    <source>
        <strain evidence="14">DSM 10523 / SB164P1</strain>
    </source>
</reference>
<comment type="function">
    <text evidence="11">Mediates influx of magnesium ions. Alternates between open and closed states. Activated by low cytoplasmic Mg(2+) levels. Inactive when cytoplasmic Mg(2+) levels are high.</text>
</comment>
<dbReference type="GO" id="GO:0015095">
    <property type="term" value="F:magnesium ion transmembrane transporter activity"/>
    <property type="evidence" value="ECO:0007669"/>
    <property type="project" value="UniProtKB-UniRule"/>
</dbReference>
<dbReference type="SUPFAM" id="SSF144083">
    <property type="entry name" value="Magnesium transport protein CorA, transmembrane region"/>
    <property type="match status" value="1"/>
</dbReference>
<sequence length="354" mass="41626">MARFLKNKEASMGKSPGELIFIGEQKIDESRIQILDYDQEHLDEKFLNDIKDGIPYKDTATVTWLNVYGLHDTELLKAIGQGFGLHSLVLEDISNTGQRPKMEDYDDYIYFVLKMMRYDEDEGRIHSEQLSMILGETFLITFQEQPADVFEPVRKRIRNQKGRIRKVGIDYLAYALLDTIVDNYNFIIERMGEQIEDIEDEILDNPTKDVLTRINNYKREMNYLRKTIRPAKEFILQLSRLESDLIQEQTIPFLKDLLDLVSQAVEVIDTYREMLSDHLNIYNTGIGNKLNEIMKVLTIFSAIFIPLTFIAGIYGTNFEYLPELHFRYSYFVFWGVMLAVALVMVRFFKRRNWL</sequence>
<dbReference type="Proteomes" id="UP000011721">
    <property type="component" value="Chromosome"/>
</dbReference>
<dbReference type="Gene3D" id="1.20.58.340">
    <property type="entry name" value="Magnesium transport protein CorA, transmembrane region"/>
    <property type="match status" value="2"/>
</dbReference>
<dbReference type="SUPFAM" id="SSF143865">
    <property type="entry name" value="CorA soluble domain-like"/>
    <property type="match status" value="1"/>
</dbReference>
<comment type="catalytic activity">
    <reaction evidence="10">
        <text>Mg(2+)(in) = Mg(2+)(out)</text>
        <dbReference type="Rhea" id="RHEA:29827"/>
        <dbReference type="ChEBI" id="CHEBI:18420"/>
    </reaction>
</comment>
<keyword evidence="5 12" id="KW-0812">Transmembrane</keyword>
<gene>
    <name evidence="12" type="primary">corA</name>
    <name evidence="13" type="ordered locus">UWK_02391</name>
</gene>
<dbReference type="OrthoDB" id="9803416at2"/>
<dbReference type="RefSeq" id="WP_015404619.1">
    <property type="nucleotide sequence ID" value="NC_020304.1"/>
</dbReference>
<feature type="transmembrane region" description="Helical" evidence="12">
    <location>
        <begin position="328"/>
        <end position="348"/>
    </location>
</feature>
<keyword evidence="9 12" id="KW-0472">Membrane</keyword>
<evidence type="ECO:0000256" key="12">
    <source>
        <dbReference type="RuleBase" id="RU362010"/>
    </source>
</evidence>
<comment type="subcellular location">
    <subcellularLocation>
        <location evidence="1">Cell membrane</location>
        <topology evidence="1">Multi-pass membrane protein</topology>
    </subcellularLocation>
    <subcellularLocation>
        <location evidence="12">Membrane</location>
        <topology evidence="12">Multi-pass membrane protein</topology>
    </subcellularLocation>
</comment>
<dbReference type="PANTHER" id="PTHR46494">
    <property type="entry name" value="CORA FAMILY METAL ION TRANSPORTER (EUROFUNG)"/>
    <property type="match status" value="1"/>
</dbReference>
<dbReference type="PATRIC" id="fig|1167006.5.peg.2597"/>
<protein>
    <recommendedName>
        <fullName evidence="12">Magnesium transport protein CorA</fullName>
    </recommendedName>
</protein>
<keyword evidence="6 12" id="KW-0460">Magnesium</keyword>
<evidence type="ECO:0000256" key="9">
    <source>
        <dbReference type="ARBA" id="ARBA00023136"/>
    </source>
</evidence>
<dbReference type="KEGG" id="dsf:UWK_02391"/>
<evidence type="ECO:0000313" key="14">
    <source>
        <dbReference type="Proteomes" id="UP000011721"/>
    </source>
</evidence>
<keyword evidence="7 12" id="KW-1133">Transmembrane helix</keyword>